<organism evidence="3">
    <name type="scientific">Polytomella parva</name>
    <dbReference type="NCBI Taxonomy" id="51329"/>
    <lineage>
        <taxon>Eukaryota</taxon>
        <taxon>Viridiplantae</taxon>
        <taxon>Chlorophyta</taxon>
        <taxon>core chlorophytes</taxon>
        <taxon>Chlorophyceae</taxon>
        <taxon>CS clade</taxon>
        <taxon>Chlamydomonadales</taxon>
        <taxon>Chlamydomonadaceae</taxon>
        <taxon>Polytomella</taxon>
    </lineage>
</organism>
<dbReference type="PROSITE" id="PS00018">
    <property type="entry name" value="EF_HAND_1"/>
    <property type="match status" value="2"/>
</dbReference>
<dbReference type="Gene3D" id="1.10.238.10">
    <property type="entry name" value="EF-hand"/>
    <property type="match status" value="1"/>
</dbReference>
<dbReference type="SUPFAM" id="SSF47473">
    <property type="entry name" value="EF-hand"/>
    <property type="match status" value="1"/>
</dbReference>
<evidence type="ECO:0000256" key="1">
    <source>
        <dbReference type="ARBA" id="ARBA00022837"/>
    </source>
</evidence>
<proteinExistence type="predicted"/>
<dbReference type="InterPro" id="IPR011992">
    <property type="entry name" value="EF-hand-dom_pair"/>
</dbReference>
<dbReference type="CDD" id="cd00051">
    <property type="entry name" value="EFh"/>
    <property type="match status" value="1"/>
</dbReference>
<dbReference type="Pfam" id="PF13499">
    <property type="entry name" value="EF-hand_7"/>
    <property type="match status" value="1"/>
</dbReference>
<evidence type="ECO:0000313" key="3">
    <source>
        <dbReference type="EMBL" id="CAD8785620.1"/>
    </source>
</evidence>
<dbReference type="PROSITE" id="PS50222">
    <property type="entry name" value="EF_HAND_2"/>
    <property type="match status" value="2"/>
</dbReference>
<dbReference type="GO" id="GO:0005509">
    <property type="term" value="F:calcium ion binding"/>
    <property type="evidence" value="ECO:0007669"/>
    <property type="project" value="InterPro"/>
</dbReference>
<name>A0A7S0YSG9_9CHLO</name>
<feature type="domain" description="EF-hand" evidence="2">
    <location>
        <begin position="71"/>
        <end position="106"/>
    </location>
</feature>
<evidence type="ECO:0000259" key="2">
    <source>
        <dbReference type="PROSITE" id="PS50222"/>
    </source>
</evidence>
<reference evidence="3" key="1">
    <citation type="submission" date="2021-01" db="EMBL/GenBank/DDBJ databases">
        <authorList>
            <person name="Corre E."/>
            <person name="Pelletier E."/>
            <person name="Niang G."/>
            <person name="Scheremetjew M."/>
            <person name="Finn R."/>
            <person name="Kale V."/>
            <person name="Holt S."/>
            <person name="Cochrane G."/>
            <person name="Meng A."/>
            <person name="Brown T."/>
            <person name="Cohen L."/>
        </authorList>
    </citation>
    <scope>NUCLEOTIDE SEQUENCE</scope>
    <source>
        <strain evidence="3">SAG 63-3</strain>
    </source>
</reference>
<sequence length="126" mass="14667">MSIFSPPLESEEDLEQCHKALSFILTDEEAFNRVLKSIFDTIDLDENGTIETSELERFISCLSSKMHVSTPTSQQIQFIFSHLDLNSDNVVQKEELAIFVKHMLQERVRYCILKLDQTRKTTRNIK</sequence>
<accession>A0A7S0YSG9</accession>
<dbReference type="AlphaFoldDB" id="A0A7S0YSG9"/>
<dbReference type="InterPro" id="IPR018247">
    <property type="entry name" value="EF_Hand_1_Ca_BS"/>
</dbReference>
<dbReference type="InterPro" id="IPR002048">
    <property type="entry name" value="EF_hand_dom"/>
</dbReference>
<gene>
    <name evidence="3" type="ORF">PPAR00522_LOCUS17911</name>
</gene>
<keyword evidence="1" id="KW-0106">Calcium</keyword>
<feature type="domain" description="EF-hand" evidence="2">
    <location>
        <begin position="30"/>
        <end position="65"/>
    </location>
</feature>
<dbReference type="SMART" id="SM00054">
    <property type="entry name" value="EFh"/>
    <property type="match status" value="2"/>
</dbReference>
<dbReference type="EMBL" id="HBFM01027705">
    <property type="protein sequence ID" value="CAD8785620.1"/>
    <property type="molecule type" value="Transcribed_RNA"/>
</dbReference>
<protein>
    <recommendedName>
        <fullName evidence="2">EF-hand domain-containing protein</fullName>
    </recommendedName>
</protein>